<dbReference type="AlphaFoldDB" id="A0A7X4K8S6"/>
<dbReference type="RefSeq" id="WP_160986859.1">
    <property type="nucleotide sequence ID" value="NZ_WVTD01000014.1"/>
</dbReference>
<keyword evidence="2 4" id="KW-0442">Lipid degradation</keyword>
<evidence type="ECO:0000313" key="7">
    <source>
        <dbReference type="Proteomes" id="UP000465810"/>
    </source>
</evidence>
<keyword evidence="7" id="KW-1185">Reference proteome</keyword>
<feature type="short sequence motif" description="GXSXG" evidence="4">
    <location>
        <begin position="42"/>
        <end position="46"/>
    </location>
</feature>
<evidence type="ECO:0000256" key="1">
    <source>
        <dbReference type="ARBA" id="ARBA00022801"/>
    </source>
</evidence>
<dbReference type="Pfam" id="PF12536">
    <property type="entry name" value="DUF3734"/>
    <property type="match status" value="1"/>
</dbReference>
<dbReference type="Pfam" id="PF01734">
    <property type="entry name" value="Patatin"/>
    <property type="match status" value="1"/>
</dbReference>
<dbReference type="EMBL" id="WVTD01000014">
    <property type="protein sequence ID" value="MYL99352.1"/>
    <property type="molecule type" value="Genomic_DNA"/>
</dbReference>
<comment type="caution">
    <text evidence="6">The sequence shown here is derived from an EMBL/GenBank/DDBJ whole genome shotgun (WGS) entry which is preliminary data.</text>
</comment>
<dbReference type="Gene3D" id="3.40.1090.10">
    <property type="entry name" value="Cytosolic phospholipase A2 catalytic domain"/>
    <property type="match status" value="2"/>
</dbReference>
<feature type="domain" description="PNPLA" evidence="5">
    <location>
        <begin position="11"/>
        <end position="215"/>
    </location>
</feature>
<dbReference type="SUPFAM" id="SSF52151">
    <property type="entry name" value="FabD/lysophospholipase-like"/>
    <property type="match status" value="1"/>
</dbReference>
<dbReference type="PANTHER" id="PTHR14226">
    <property type="entry name" value="NEUROPATHY TARGET ESTERASE/SWISS CHEESE D.MELANOGASTER"/>
    <property type="match status" value="1"/>
</dbReference>
<keyword evidence="1 4" id="KW-0378">Hydrolase</keyword>
<proteinExistence type="predicted"/>
<feature type="active site" description="Proton acceptor" evidence="4">
    <location>
        <position position="202"/>
    </location>
</feature>
<dbReference type="InterPro" id="IPR002641">
    <property type="entry name" value="PNPLA_dom"/>
</dbReference>
<evidence type="ECO:0000259" key="5">
    <source>
        <dbReference type="PROSITE" id="PS51635"/>
    </source>
</evidence>
<evidence type="ECO:0000313" key="6">
    <source>
        <dbReference type="EMBL" id="MYL99352.1"/>
    </source>
</evidence>
<name>A0A7X4K8S6_9SPHN</name>
<protein>
    <submittedName>
        <fullName evidence="6">Patatin</fullName>
    </submittedName>
</protein>
<sequence length="361" mass="38423">MVKAGSFDLALVLSGGNALGAYQAGAYEAMHKVGWLPDWVAGGSAGAINGALICGNEASRRIERLRALWRPSAAALPDFDLGGLFEDVRRTAAATMTLVAGRPGIFVPKHLSWLLGGFATPEPGSLYDTLPMRGELERLADFTLLNGASAPRLSATAIDIESGEDVVFDSRAHPLTVDHLRASAALLPLFPPVEIDGRTFGDAGISANLPLDCVLSQPGKGPLLCLAIDLLPLHGVRPAGLSGSALRMQDLIFATQSRRAIAAWQAIFDERARRGEGRPTTLVHLSYSSQEREVSGKAFDFSPRSAAGRWSAGLEDVSRAIESFAAGDIEVRREPGLSVYARPSRSADLRLTRFPLAPHPV</sequence>
<accession>A0A7X4K8S6</accession>
<reference evidence="6 7" key="1">
    <citation type="submission" date="2019-12" db="EMBL/GenBank/DDBJ databases">
        <authorList>
            <person name="Feng G."/>
            <person name="Zhu H."/>
        </authorList>
    </citation>
    <scope>NUCLEOTIDE SEQUENCE [LARGE SCALE GENOMIC DNA]</scope>
    <source>
        <strain evidence="6 7">FGD1</strain>
    </source>
</reference>
<evidence type="ECO:0000256" key="2">
    <source>
        <dbReference type="ARBA" id="ARBA00022963"/>
    </source>
</evidence>
<dbReference type="InterPro" id="IPR016035">
    <property type="entry name" value="Acyl_Trfase/lysoPLipase"/>
</dbReference>
<dbReference type="GO" id="GO:0016787">
    <property type="term" value="F:hydrolase activity"/>
    <property type="evidence" value="ECO:0007669"/>
    <property type="project" value="UniProtKB-UniRule"/>
</dbReference>
<dbReference type="GO" id="GO:0016042">
    <property type="term" value="P:lipid catabolic process"/>
    <property type="evidence" value="ECO:0007669"/>
    <property type="project" value="UniProtKB-UniRule"/>
</dbReference>
<dbReference type="InterPro" id="IPR050301">
    <property type="entry name" value="NTE"/>
</dbReference>
<comment type="caution">
    <text evidence="4">Lacks conserved residue(s) required for the propagation of feature annotation.</text>
</comment>
<keyword evidence="3 4" id="KW-0443">Lipid metabolism</keyword>
<evidence type="ECO:0000256" key="3">
    <source>
        <dbReference type="ARBA" id="ARBA00023098"/>
    </source>
</evidence>
<dbReference type="InterPro" id="IPR021095">
    <property type="entry name" value="DUF3734"/>
</dbReference>
<gene>
    <name evidence="6" type="ORF">GR702_16410</name>
</gene>
<organism evidence="6 7">
    <name type="scientific">Novosphingobium silvae</name>
    <dbReference type="NCBI Taxonomy" id="2692619"/>
    <lineage>
        <taxon>Bacteria</taxon>
        <taxon>Pseudomonadati</taxon>
        <taxon>Pseudomonadota</taxon>
        <taxon>Alphaproteobacteria</taxon>
        <taxon>Sphingomonadales</taxon>
        <taxon>Sphingomonadaceae</taxon>
        <taxon>Novosphingobium</taxon>
    </lineage>
</organism>
<evidence type="ECO:0000256" key="4">
    <source>
        <dbReference type="PROSITE-ProRule" id="PRU01161"/>
    </source>
</evidence>
<dbReference type="PANTHER" id="PTHR14226:SF57">
    <property type="entry name" value="BLR7027 PROTEIN"/>
    <property type="match status" value="1"/>
</dbReference>
<dbReference type="PROSITE" id="PS51635">
    <property type="entry name" value="PNPLA"/>
    <property type="match status" value="1"/>
</dbReference>
<dbReference type="Proteomes" id="UP000465810">
    <property type="component" value="Unassembled WGS sequence"/>
</dbReference>
<feature type="active site" description="Nucleophile" evidence="4">
    <location>
        <position position="44"/>
    </location>
</feature>